<reference evidence="7" key="1">
    <citation type="journal article" date="2019" name="Int. J. Syst. Evol. Microbiol.">
        <title>The Global Catalogue of Microorganisms (GCM) 10K type strain sequencing project: providing services to taxonomists for standard genome sequencing and annotation.</title>
        <authorList>
            <consortium name="The Broad Institute Genomics Platform"/>
            <consortium name="The Broad Institute Genome Sequencing Center for Infectious Disease"/>
            <person name="Wu L."/>
            <person name="Ma J."/>
        </authorList>
    </citation>
    <scope>NUCLEOTIDE SEQUENCE [LARGE SCALE GENOMIC DNA]</scope>
    <source>
        <strain evidence="7">KCTC 62192</strain>
    </source>
</reference>
<name>A0ABV7AES0_9RHOB</name>
<accession>A0ABV7AES0</accession>
<dbReference type="PROSITE" id="PS51935">
    <property type="entry name" value="NLPC_P60"/>
    <property type="match status" value="1"/>
</dbReference>
<comment type="caution">
    <text evidence="6">The sequence shown here is derived from an EMBL/GenBank/DDBJ whole genome shotgun (WGS) entry which is preliminary data.</text>
</comment>
<proteinExistence type="inferred from homology"/>
<comment type="similarity">
    <text evidence="1">Belongs to the peptidase C40 family.</text>
</comment>
<evidence type="ECO:0000313" key="6">
    <source>
        <dbReference type="EMBL" id="MFC2967853.1"/>
    </source>
</evidence>
<feature type="domain" description="NlpC/P60" evidence="5">
    <location>
        <begin position="2"/>
        <end position="142"/>
    </location>
</feature>
<evidence type="ECO:0000256" key="4">
    <source>
        <dbReference type="ARBA" id="ARBA00022807"/>
    </source>
</evidence>
<dbReference type="InterPro" id="IPR011929">
    <property type="entry name" value="Phage_pept_NlpC/P60"/>
</dbReference>
<dbReference type="NCBIfam" id="TIGR02219">
    <property type="entry name" value="phage_NlpC_fam"/>
    <property type="match status" value="1"/>
</dbReference>
<dbReference type="Proteomes" id="UP001595443">
    <property type="component" value="Unassembled WGS sequence"/>
</dbReference>
<evidence type="ECO:0000256" key="3">
    <source>
        <dbReference type="ARBA" id="ARBA00022801"/>
    </source>
</evidence>
<gene>
    <name evidence="6" type="ORF">ACFOES_07085</name>
</gene>
<dbReference type="EMBL" id="JBHRSK010000004">
    <property type="protein sequence ID" value="MFC2967853.1"/>
    <property type="molecule type" value="Genomic_DNA"/>
</dbReference>
<dbReference type="Gene3D" id="3.90.1720.10">
    <property type="entry name" value="endopeptidase domain like (from Nostoc punctiforme)"/>
    <property type="match status" value="1"/>
</dbReference>
<organism evidence="6 7">
    <name type="scientific">Acidimangrovimonas pyrenivorans</name>
    <dbReference type="NCBI Taxonomy" id="2030798"/>
    <lineage>
        <taxon>Bacteria</taxon>
        <taxon>Pseudomonadati</taxon>
        <taxon>Pseudomonadota</taxon>
        <taxon>Alphaproteobacteria</taxon>
        <taxon>Rhodobacterales</taxon>
        <taxon>Paracoccaceae</taxon>
        <taxon>Acidimangrovimonas</taxon>
    </lineage>
</organism>
<keyword evidence="2" id="KW-0645">Protease</keyword>
<dbReference type="InterPro" id="IPR000064">
    <property type="entry name" value="NLP_P60_dom"/>
</dbReference>
<sequence>MSGTGDRAVALARGWIGTPYRHQGSAKGAGCDCLGLLRGVWLELYGAEPVAVPPYTADWAEPEGRELLLEAAGRWLVRSAAAAPGDVLLFRMRAGSIAKHLGIAGAVGAAPSFVHAYGGHGVVESALTTPWRRRIVARFQFPEGGA</sequence>
<keyword evidence="7" id="KW-1185">Reference proteome</keyword>
<dbReference type="RefSeq" id="WP_377832499.1">
    <property type="nucleotide sequence ID" value="NZ_JBHRSK010000004.1"/>
</dbReference>
<evidence type="ECO:0000256" key="2">
    <source>
        <dbReference type="ARBA" id="ARBA00022670"/>
    </source>
</evidence>
<evidence type="ECO:0000313" key="7">
    <source>
        <dbReference type="Proteomes" id="UP001595443"/>
    </source>
</evidence>
<evidence type="ECO:0000256" key="1">
    <source>
        <dbReference type="ARBA" id="ARBA00007074"/>
    </source>
</evidence>
<keyword evidence="4" id="KW-0788">Thiol protease</keyword>
<protein>
    <submittedName>
        <fullName evidence="6">NlpC/P60 family protein</fullName>
    </submittedName>
</protein>
<dbReference type="SUPFAM" id="SSF54001">
    <property type="entry name" value="Cysteine proteinases"/>
    <property type="match status" value="1"/>
</dbReference>
<dbReference type="Pfam" id="PF00877">
    <property type="entry name" value="NLPC_P60"/>
    <property type="match status" value="1"/>
</dbReference>
<evidence type="ECO:0000259" key="5">
    <source>
        <dbReference type="PROSITE" id="PS51935"/>
    </source>
</evidence>
<keyword evidence="3" id="KW-0378">Hydrolase</keyword>
<dbReference type="InterPro" id="IPR038765">
    <property type="entry name" value="Papain-like_cys_pep_sf"/>
</dbReference>